<accession>A0A2A6BK13</accession>
<feature type="region of interest" description="Disordered" evidence="1">
    <location>
        <begin position="375"/>
        <end position="411"/>
    </location>
</feature>
<feature type="region of interest" description="Disordered" evidence="1">
    <location>
        <begin position="592"/>
        <end position="613"/>
    </location>
</feature>
<feature type="compositionally biased region" description="Polar residues" evidence="1">
    <location>
        <begin position="595"/>
        <end position="613"/>
    </location>
</feature>
<feature type="compositionally biased region" description="Polar residues" evidence="1">
    <location>
        <begin position="554"/>
        <end position="564"/>
    </location>
</feature>
<name>A0A2A6BK13_PRIPA</name>
<feature type="region of interest" description="Disordered" evidence="1">
    <location>
        <begin position="279"/>
        <end position="304"/>
    </location>
</feature>
<organism evidence="2 3">
    <name type="scientific">Pristionchus pacificus</name>
    <name type="common">Parasitic nematode worm</name>
    <dbReference type="NCBI Taxonomy" id="54126"/>
    <lineage>
        <taxon>Eukaryota</taxon>
        <taxon>Metazoa</taxon>
        <taxon>Ecdysozoa</taxon>
        <taxon>Nematoda</taxon>
        <taxon>Chromadorea</taxon>
        <taxon>Rhabditida</taxon>
        <taxon>Rhabditina</taxon>
        <taxon>Diplogasteromorpha</taxon>
        <taxon>Diplogasteroidea</taxon>
        <taxon>Neodiplogasteridae</taxon>
        <taxon>Pristionchus</taxon>
    </lineage>
</organism>
<reference evidence="3" key="1">
    <citation type="journal article" date="2008" name="Nat. Genet.">
        <title>The Pristionchus pacificus genome provides a unique perspective on nematode lifestyle and parasitism.</title>
        <authorList>
            <person name="Dieterich C."/>
            <person name="Clifton S.W."/>
            <person name="Schuster L.N."/>
            <person name="Chinwalla A."/>
            <person name="Delehaunty K."/>
            <person name="Dinkelacker I."/>
            <person name="Fulton L."/>
            <person name="Fulton R."/>
            <person name="Godfrey J."/>
            <person name="Minx P."/>
            <person name="Mitreva M."/>
            <person name="Roeseler W."/>
            <person name="Tian H."/>
            <person name="Witte H."/>
            <person name="Yang S.P."/>
            <person name="Wilson R.K."/>
            <person name="Sommer R.J."/>
        </authorList>
    </citation>
    <scope>NUCLEOTIDE SEQUENCE [LARGE SCALE GENOMIC DNA]</scope>
    <source>
        <strain evidence="3">PS312</strain>
    </source>
</reference>
<proteinExistence type="predicted"/>
<feature type="compositionally biased region" description="Polar residues" evidence="1">
    <location>
        <begin position="279"/>
        <end position="302"/>
    </location>
</feature>
<evidence type="ECO:0000313" key="3">
    <source>
        <dbReference type="Proteomes" id="UP000005239"/>
    </source>
</evidence>
<dbReference type="Proteomes" id="UP000005239">
    <property type="component" value="Unassembled WGS sequence"/>
</dbReference>
<dbReference type="PANTHER" id="PTHR36516">
    <property type="entry name" value="PROTEIN CBG04168-RELATED"/>
    <property type="match status" value="1"/>
</dbReference>
<dbReference type="PANTHER" id="PTHR36516:SF1">
    <property type="entry name" value="DOMON DOMAIN-CONTAINING PROTEIN"/>
    <property type="match status" value="1"/>
</dbReference>
<evidence type="ECO:0000313" key="2">
    <source>
        <dbReference type="EnsemblMetazoa" id="PPA16609.1"/>
    </source>
</evidence>
<feature type="region of interest" description="Disordered" evidence="1">
    <location>
        <begin position="527"/>
        <end position="564"/>
    </location>
</feature>
<keyword evidence="3" id="KW-1185">Reference proteome</keyword>
<gene>
    <name evidence="2" type="primary">WBGene00106163</name>
</gene>
<evidence type="ECO:0000256" key="1">
    <source>
        <dbReference type="SAM" id="MobiDB-lite"/>
    </source>
</evidence>
<accession>A0A8R1YK05</accession>
<reference evidence="2" key="2">
    <citation type="submission" date="2022-06" db="UniProtKB">
        <authorList>
            <consortium name="EnsemblMetazoa"/>
        </authorList>
    </citation>
    <scope>IDENTIFICATION</scope>
    <source>
        <strain evidence="2">PS312</strain>
    </source>
</reference>
<dbReference type="OrthoDB" id="5814313at2759"/>
<dbReference type="EnsemblMetazoa" id="PPA16609.1">
    <property type="protein sequence ID" value="PPA16609.1"/>
    <property type="gene ID" value="WBGene00106163"/>
</dbReference>
<feature type="compositionally biased region" description="Low complexity" evidence="1">
    <location>
        <begin position="533"/>
        <end position="553"/>
    </location>
</feature>
<sequence>MLRRVGKMSEPKIFGQDGQYYPLNPFQFYQEGPGAGGIAARVMRFQHRMGNGQPQDEFRDQWMHSFLAEYARMQRLAQEAMAKLHVTLLDHKETAKMAIHNHKSNIPIAETKLVYIDEDIEENQQAFRQTLTFGAADETVLVHSDSESLTPILAGLILSPTATVGMLLPIHSNVFFNLTYRNFPQGSFTGVGFGDNMVQTRSTSWIGGTLNAQFIRPLNSPNSVDKSLSGCVTWNFISSPGPAFANGTYSKHSAPPEQQQQCNLSSRCSGTIPAQFINTPNNGAWSNQGSNNQAQYSPYPTLNQNQQFNNQQQQMNQMQQQQWGQMNGTMNQQYQQQPYQNQPFNQPSYQNQQYPQQSFNQQPYSNQQYNQQPFQQFPSNQVGSGVNPQQQQQPYYSPYGNQNTQQYGRKKRQANTNIYGYNTDSNAASNPQLVQNPNYQFLPNYLADEYARTFSQASAQYDARNNGGVNGAQRDPSFNQATQPPILTNQQQNQQNFQQIQRDTASGAYSTIAPATNIYGYNYNTPSSSGLTSAQRSPSSSSSASSRQFDSPSNPSTNSVSQRDQSLQRFYNPGVTSVGNVYTGSLYNGGAGPNTGPNSNTAFFNPSSTSGTTNGRFFDPTTGQQINNNNGVFYPSANRGPQPGQIVTYDTVNVGRKKRSISSRTKRQVRFYDPGNNQTAMYYPYRTETDFNLNAGQQGFSQVGGSPPYSAPPLNNGVNGGNQPGTQRYYDTSRGVYVDTVPQFDSRGGNQYLKTAPVNPQSPNFVQTLQNNARALNDYVGEAVSATHWSRPSNTLTIGAAMQ</sequence>
<dbReference type="AlphaFoldDB" id="A0A2A6BK13"/>
<protein>
    <submittedName>
        <fullName evidence="2">Uncharacterized protein</fullName>
    </submittedName>
</protein>
<feature type="region of interest" description="Disordered" evidence="1">
    <location>
        <begin position="462"/>
        <end position="484"/>
    </location>
</feature>
<feature type="compositionally biased region" description="Low complexity" evidence="1">
    <location>
        <begin position="375"/>
        <end position="402"/>
    </location>
</feature>